<dbReference type="Pfam" id="PF01042">
    <property type="entry name" value="Ribonuc_L-PSP"/>
    <property type="match status" value="1"/>
</dbReference>
<gene>
    <name evidence="3" type="ORF">Q2T77_20645</name>
</gene>
<dbReference type="GO" id="GO:0016787">
    <property type="term" value="F:hydrolase activity"/>
    <property type="evidence" value="ECO:0007669"/>
    <property type="project" value="UniProtKB-KW"/>
</dbReference>
<comment type="caution">
    <text evidence="3">The sequence shown here is derived from an EMBL/GenBank/DDBJ whole genome shotgun (WGS) entry which is preliminary data.</text>
</comment>
<evidence type="ECO:0000313" key="3">
    <source>
        <dbReference type="EMBL" id="MDO1534705.1"/>
    </source>
</evidence>
<feature type="region of interest" description="Disordered" evidence="2">
    <location>
        <begin position="1"/>
        <end position="22"/>
    </location>
</feature>
<comment type="similarity">
    <text evidence="1">Belongs to the RutC family.</text>
</comment>
<reference evidence="3" key="1">
    <citation type="submission" date="2023-06" db="EMBL/GenBank/DDBJ databases">
        <authorList>
            <person name="Jiang Y."/>
            <person name="Liu Q."/>
        </authorList>
    </citation>
    <scope>NUCLEOTIDE SEQUENCE</scope>
    <source>
        <strain evidence="3">CGMCC 1.12090</strain>
    </source>
</reference>
<dbReference type="PANTHER" id="PTHR11803">
    <property type="entry name" value="2-IMINOBUTANOATE/2-IMINOPROPANOATE DEAMINASE RIDA"/>
    <property type="match status" value="1"/>
</dbReference>
<dbReference type="PANTHER" id="PTHR11803:SF58">
    <property type="entry name" value="PROTEIN HMF1-RELATED"/>
    <property type="match status" value="1"/>
</dbReference>
<keyword evidence="3" id="KW-0378">Hydrolase</keyword>
<keyword evidence="4" id="KW-1185">Reference proteome</keyword>
<proteinExistence type="inferred from homology"/>
<sequence>MSKVEMLGQSPIASDRQARPLSPATRAGDFVFVSGQVPTDDQGQVIVGGIEAQTRQVFKRIEQALALADCTLADIAKVSVWLDDARDFGSFNRVYMECLGEHRPARSTVEARLMIDAKVEIDVTAYKPRG</sequence>
<dbReference type="CDD" id="cd00448">
    <property type="entry name" value="YjgF_YER057c_UK114_family"/>
    <property type="match status" value="1"/>
</dbReference>
<evidence type="ECO:0000313" key="4">
    <source>
        <dbReference type="Proteomes" id="UP001169027"/>
    </source>
</evidence>
<evidence type="ECO:0000256" key="2">
    <source>
        <dbReference type="SAM" id="MobiDB-lite"/>
    </source>
</evidence>
<organism evidence="3 4">
    <name type="scientific">Variovorax ginsengisoli</name>
    <dbReference type="NCBI Taxonomy" id="363844"/>
    <lineage>
        <taxon>Bacteria</taxon>
        <taxon>Pseudomonadati</taxon>
        <taxon>Pseudomonadota</taxon>
        <taxon>Betaproteobacteria</taxon>
        <taxon>Burkholderiales</taxon>
        <taxon>Comamonadaceae</taxon>
        <taxon>Variovorax</taxon>
    </lineage>
</organism>
<evidence type="ECO:0000256" key="1">
    <source>
        <dbReference type="ARBA" id="ARBA00010552"/>
    </source>
</evidence>
<dbReference type="SUPFAM" id="SSF55298">
    <property type="entry name" value="YjgF-like"/>
    <property type="match status" value="1"/>
</dbReference>
<dbReference type="InterPro" id="IPR035959">
    <property type="entry name" value="RutC-like_sf"/>
</dbReference>
<dbReference type="EC" id="3.5.-.-" evidence="3"/>
<dbReference type="Gene3D" id="3.30.1330.40">
    <property type="entry name" value="RutC-like"/>
    <property type="match status" value="1"/>
</dbReference>
<protein>
    <submittedName>
        <fullName evidence="3">RidA family protein</fullName>
        <ecNumber evidence="3">3.5.-.-</ecNumber>
    </submittedName>
</protein>
<accession>A0ABT8S7G9</accession>
<name>A0ABT8S7G9_9BURK</name>
<dbReference type="InterPro" id="IPR006175">
    <property type="entry name" value="YjgF/YER057c/UK114"/>
</dbReference>
<dbReference type="EMBL" id="JAUKVY010000015">
    <property type="protein sequence ID" value="MDO1534705.1"/>
    <property type="molecule type" value="Genomic_DNA"/>
</dbReference>
<dbReference type="Proteomes" id="UP001169027">
    <property type="component" value="Unassembled WGS sequence"/>
</dbReference>
<dbReference type="RefSeq" id="WP_301812474.1">
    <property type="nucleotide sequence ID" value="NZ_JAUJZH010000015.1"/>
</dbReference>